<evidence type="ECO:0000313" key="3">
    <source>
        <dbReference type="Proteomes" id="UP000694540"/>
    </source>
</evidence>
<sequence length="107" mass="12290">AWLPPALLLLWVPANEDTELPRNPRQAAEQSENCYENMELPRWCLSEESEPVQPTQVEVEYSVVGLPGEDLHYSSVVFDSRKQDSKADRVRSQTSREQEPYSVVKKT</sequence>
<protein>
    <submittedName>
        <fullName evidence="2">Uncharacterized protein</fullName>
    </submittedName>
</protein>
<keyword evidence="3" id="KW-1185">Reference proteome</keyword>
<reference evidence="2" key="2">
    <citation type="submission" date="2025-09" db="UniProtKB">
        <authorList>
            <consortium name="Ensembl"/>
        </authorList>
    </citation>
    <scope>IDENTIFICATION</scope>
</reference>
<proteinExistence type="predicted"/>
<organism evidence="2 3">
    <name type="scientific">Catagonus wagneri</name>
    <name type="common">Chacoan peccary</name>
    <dbReference type="NCBI Taxonomy" id="51154"/>
    <lineage>
        <taxon>Eukaryota</taxon>
        <taxon>Metazoa</taxon>
        <taxon>Chordata</taxon>
        <taxon>Craniata</taxon>
        <taxon>Vertebrata</taxon>
        <taxon>Euteleostomi</taxon>
        <taxon>Mammalia</taxon>
        <taxon>Eutheria</taxon>
        <taxon>Laurasiatheria</taxon>
        <taxon>Artiodactyla</taxon>
        <taxon>Suina</taxon>
        <taxon>Tayassuidae</taxon>
        <taxon>Catagonus</taxon>
    </lineage>
</organism>
<dbReference type="Ensembl" id="ENSCWAT00000013906.1">
    <property type="protein sequence ID" value="ENSCWAP00000012797.1"/>
    <property type="gene ID" value="ENSCWAG00000009973.1"/>
</dbReference>
<dbReference type="Proteomes" id="UP000694540">
    <property type="component" value="Unplaced"/>
</dbReference>
<dbReference type="AlphaFoldDB" id="A0A8C3WE30"/>
<feature type="region of interest" description="Disordered" evidence="1">
    <location>
        <begin position="81"/>
        <end position="107"/>
    </location>
</feature>
<feature type="compositionally biased region" description="Basic and acidic residues" evidence="1">
    <location>
        <begin position="81"/>
        <end position="99"/>
    </location>
</feature>
<evidence type="ECO:0000256" key="1">
    <source>
        <dbReference type="SAM" id="MobiDB-lite"/>
    </source>
</evidence>
<accession>A0A8C3WE30</accession>
<reference evidence="2" key="1">
    <citation type="submission" date="2025-08" db="UniProtKB">
        <authorList>
            <consortium name="Ensembl"/>
        </authorList>
    </citation>
    <scope>IDENTIFICATION</scope>
</reference>
<name>A0A8C3WE30_9CETA</name>
<evidence type="ECO:0000313" key="2">
    <source>
        <dbReference type="Ensembl" id="ENSCWAP00000012797.1"/>
    </source>
</evidence>
<dbReference type="GeneTree" id="ENSGT00940000163981"/>